<dbReference type="InterPro" id="IPR033469">
    <property type="entry name" value="CYTH-like_dom_sf"/>
</dbReference>
<dbReference type="GO" id="GO:0046872">
    <property type="term" value="F:metal ion binding"/>
    <property type="evidence" value="ECO:0007669"/>
    <property type="project" value="TreeGrafter"/>
</dbReference>
<accession>A0A6G9QG87</accession>
<dbReference type="Proteomes" id="UP000502608">
    <property type="component" value="Chromosome"/>
</dbReference>
<evidence type="ECO:0000259" key="1">
    <source>
        <dbReference type="PROSITE" id="PS51707"/>
    </source>
</evidence>
<dbReference type="InterPro" id="IPR039013">
    <property type="entry name" value="YgiF"/>
</dbReference>
<dbReference type="CDD" id="cd07756">
    <property type="entry name" value="CYTH-like_Pase_CHAD"/>
    <property type="match status" value="1"/>
</dbReference>
<dbReference type="SUPFAM" id="SSF55154">
    <property type="entry name" value="CYTH-like phosphatases"/>
    <property type="match status" value="1"/>
</dbReference>
<sequence>METEIELKLLISTQHFDSALESLSKLPKSKPINTDYLFNHYFDTSQLQLLTWDMGLRVRGSKNHQEQTIKTAGSVKAGIHSRPEYNVPTAEKTPNLALFPQHIWPKNTNIAELNQQLECIFETNFTRITWRIFVDDSLIEVALDQGEIIANKNCSPICEVELELLAGSKKALTTLAQQIAKHIPVRLGQASKAQRGYQLAKLYTPKPIKELQHIKLNDAQSLSATLKQILTLCLERWQQLEAVLITPIEDKSEEALSPTQLINKVQAWGQFRDNIRLLKLTLNQFGLLSSDLHQQLTWLEDQLVFVKNLQSWALIINEPTTLLGGLNNKQLIQQQVSQLIFQQLKKNTINDIVEHINYGQLQLVLVEMLMLVEQQQIELVDYPNVSLLANDLQQDSWKRILQLMPLNMDMSNIDYQQVAIALDESLQVGVAYGELYPNQQKHDFRAPWIDLALGISTLHCYQLLRELNQASTLGIASWLDNKESSLLFAMEHSRKRAVKNKPYW</sequence>
<dbReference type="EMBL" id="CP050313">
    <property type="protein sequence ID" value="QIR13554.1"/>
    <property type="molecule type" value="Genomic_DNA"/>
</dbReference>
<dbReference type="AlphaFoldDB" id="A0A6G9QG87"/>
<evidence type="ECO:0000313" key="2">
    <source>
        <dbReference type="EMBL" id="QIR13554.1"/>
    </source>
</evidence>
<dbReference type="Pfam" id="PF01928">
    <property type="entry name" value="CYTH"/>
    <property type="match status" value="1"/>
</dbReference>
<feature type="domain" description="CYTH" evidence="1">
    <location>
        <begin position="2"/>
        <end position="203"/>
    </location>
</feature>
<dbReference type="GO" id="GO:0050355">
    <property type="term" value="F:inorganic triphosphate phosphatase activity"/>
    <property type="evidence" value="ECO:0007669"/>
    <property type="project" value="InterPro"/>
</dbReference>
<dbReference type="PANTHER" id="PTHR39569">
    <property type="entry name" value="INORGANIC TRIPHOSPHATASE"/>
    <property type="match status" value="1"/>
</dbReference>
<dbReference type="RefSeq" id="WP_167675395.1">
    <property type="nucleotide sequence ID" value="NZ_CP050313.1"/>
</dbReference>
<organism evidence="2 3">
    <name type="scientific">Shewanella aestuarii</name>
    <dbReference type="NCBI Taxonomy" id="1028752"/>
    <lineage>
        <taxon>Bacteria</taxon>
        <taxon>Pseudomonadati</taxon>
        <taxon>Pseudomonadota</taxon>
        <taxon>Gammaproteobacteria</taxon>
        <taxon>Alteromonadales</taxon>
        <taxon>Shewanellaceae</taxon>
        <taxon>Shewanella</taxon>
    </lineage>
</organism>
<dbReference type="Gene3D" id="2.40.320.10">
    <property type="entry name" value="Hypothetical Protein Pfu-838710-001"/>
    <property type="match status" value="1"/>
</dbReference>
<gene>
    <name evidence="2" type="ORF">HBH39_02715</name>
</gene>
<keyword evidence="3" id="KW-1185">Reference proteome</keyword>
<dbReference type="PANTHER" id="PTHR39569:SF1">
    <property type="entry name" value="INORGANIC TRIPHOSPHATASE"/>
    <property type="match status" value="1"/>
</dbReference>
<reference evidence="2 3" key="1">
    <citation type="submission" date="2020-03" db="EMBL/GenBank/DDBJ databases">
        <title>Complete genome sequence of Shewanella sp.</title>
        <authorList>
            <person name="Kim Y.-S."/>
            <person name="Kim S.-J."/>
            <person name="Jung H.-K."/>
            <person name="Kim K.-H."/>
        </authorList>
    </citation>
    <scope>NUCLEOTIDE SEQUENCE [LARGE SCALE GENOMIC DNA]</scope>
    <source>
        <strain evidence="2 3">PN3F2</strain>
    </source>
</reference>
<dbReference type="PROSITE" id="PS51707">
    <property type="entry name" value="CYTH"/>
    <property type="match status" value="1"/>
</dbReference>
<evidence type="ECO:0000313" key="3">
    <source>
        <dbReference type="Proteomes" id="UP000502608"/>
    </source>
</evidence>
<dbReference type="SMART" id="SM01118">
    <property type="entry name" value="CYTH"/>
    <property type="match status" value="1"/>
</dbReference>
<dbReference type="KEGG" id="saes:HBH39_02715"/>
<name>A0A6G9QG87_9GAMM</name>
<protein>
    <submittedName>
        <fullName evidence="2">CYTH domain-containing protein</fullName>
    </submittedName>
</protein>
<proteinExistence type="predicted"/>
<dbReference type="InterPro" id="IPR023577">
    <property type="entry name" value="CYTH_domain"/>
</dbReference>